<dbReference type="Proteomes" id="UP000059680">
    <property type="component" value="Chromosome 5"/>
</dbReference>
<evidence type="ECO:0000313" key="2">
    <source>
        <dbReference type="Proteomes" id="UP000059680"/>
    </source>
</evidence>
<proteinExistence type="predicted"/>
<name>A0A0P0WLN1_ORYSJ</name>
<reference evidence="2" key="1">
    <citation type="journal article" date="2005" name="Nature">
        <title>The map-based sequence of the rice genome.</title>
        <authorList>
            <consortium name="International rice genome sequencing project (IRGSP)"/>
            <person name="Matsumoto T."/>
            <person name="Wu J."/>
            <person name="Kanamori H."/>
            <person name="Katayose Y."/>
            <person name="Fujisawa M."/>
            <person name="Namiki N."/>
            <person name="Mizuno H."/>
            <person name="Yamamoto K."/>
            <person name="Antonio B.A."/>
            <person name="Baba T."/>
            <person name="Sakata K."/>
            <person name="Nagamura Y."/>
            <person name="Aoki H."/>
            <person name="Arikawa K."/>
            <person name="Arita K."/>
            <person name="Bito T."/>
            <person name="Chiden Y."/>
            <person name="Fujitsuka N."/>
            <person name="Fukunaka R."/>
            <person name="Hamada M."/>
            <person name="Harada C."/>
            <person name="Hayashi A."/>
            <person name="Hijishita S."/>
            <person name="Honda M."/>
            <person name="Hosokawa S."/>
            <person name="Ichikawa Y."/>
            <person name="Idonuma A."/>
            <person name="Iijima M."/>
            <person name="Ikeda M."/>
            <person name="Ikeno M."/>
            <person name="Ito K."/>
            <person name="Ito S."/>
            <person name="Ito T."/>
            <person name="Ito Y."/>
            <person name="Ito Y."/>
            <person name="Iwabuchi A."/>
            <person name="Kamiya K."/>
            <person name="Karasawa W."/>
            <person name="Kurita K."/>
            <person name="Katagiri S."/>
            <person name="Kikuta A."/>
            <person name="Kobayashi H."/>
            <person name="Kobayashi N."/>
            <person name="Machita K."/>
            <person name="Maehara T."/>
            <person name="Masukawa M."/>
            <person name="Mizubayashi T."/>
            <person name="Mukai Y."/>
            <person name="Nagasaki H."/>
            <person name="Nagata Y."/>
            <person name="Naito S."/>
            <person name="Nakashima M."/>
            <person name="Nakama Y."/>
            <person name="Nakamichi Y."/>
            <person name="Nakamura M."/>
            <person name="Meguro A."/>
            <person name="Negishi M."/>
            <person name="Ohta I."/>
            <person name="Ohta T."/>
            <person name="Okamoto M."/>
            <person name="Ono N."/>
            <person name="Saji S."/>
            <person name="Sakaguchi M."/>
            <person name="Sakai K."/>
            <person name="Shibata M."/>
            <person name="Shimokawa T."/>
            <person name="Song J."/>
            <person name="Takazaki Y."/>
            <person name="Terasawa K."/>
            <person name="Tsugane M."/>
            <person name="Tsuji K."/>
            <person name="Ueda S."/>
            <person name="Waki K."/>
            <person name="Yamagata H."/>
            <person name="Yamamoto M."/>
            <person name="Yamamoto S."/>
            <person name="Yamane H."/>
            <person name="Yoshiki S."/>
            <person name="Yoshihara R."/>
            <person name="Yukawa K."/>
            <person name="Zhong H."/>
            <person name="Yano M."/>
            <person name="Yuan Q."/>
            <person name="Ouyang S."/>
            <person name="Liu J."/>
            <person name="Jones K.M."/>
            <person name="Gansberger K."/>
            <person name="Moffat K."/>
            <person name="Hill J."/>
            <person name="Bera J."/>
            <person name="Fadrosh D."/>
            <person name="Jin S."/>
            <person name="Johri S."/>
            <person name="Kim M."/>
            <person name="Overton L."/>
            <person name="Reardon M."/>
            <person name="Tsitrin T."/>
            <person name="Vuong H."/>
            <person name="Weaver B."/>
            <person name="Ciecko A."/>
            <person name="Tallon L."/>
            <person name="Jackson J."/>
            <person name="Pai G."/>
            <person name="Aken S.V."/>
            <person name="Utterback T."/>
            <person name="Reidmuller S."/>
            <person name="Feldblyum T."/>
            <person name="Hsiao J."/>
            <person name="Zismann V."/>
            <person name="Iobst S."/>
            <person name="de Vazeille A.R."/>
            <person name="Buell C.R."/>
            <person name="Ying K."/>
            <person name="Li Y."/>
            <person name="Lu T."/>
            <person name="Huang Y."/>
            <person name="Zhao Q."/>
            <person name="Feng Q."/>
            <person name="Zhang L."/>
            <person name="Zhu J."/>
            <person name="Weng Q."/>
            <person name="Mu J."/>
            <person name="Lu Y."/>
            <person name="Fan D."/>
            <person name="Liu Y."/>
            <person name="Guan J."/>
            <person name="Zhang Y."/>
            <person name="Yu S."/>
            <person name="Liu X."/>
            <person name="Zhang Y."/>
            <person name="Hong G."/>
            <person name="Han B."/>
            <person name="Choisne N."/>
            <person name="Demange N."/>
            <person name="Orjeda G."/>
            <person name="Samain S."/>
            <person name="Cattolico L."/>
            <person name="Pelletier E."/>
            <person name="Couloux A."/>
            <person name="Segurens B."/>
            <person name="Wincker P."/>
            <person name="D'Hont A."/>
            <person name="Scarpelli C."/>
            <person name="Weissenbach J."/>
            <person name="Salanoubat M."/>
            <person name="Quetier F."/>
            <person name="Yu Y."/>
            <person name="Kim H.R."/>
            <person name="Rambo T."/>
            <person name="Currie J."/>
            <person name="Collura K."/>
            <person name="Luo M."/>
            <person name="Yang T."/>
            <person name="Ammiraju J.S.S."/>
            <person name="Engler F."/>
            <person name="Soderlund C."/>
            <person name="Wing R.A."/>
            <person name="Palmer L.E."/>
            <person name="de la Bastide M."/>
            <person name="Spiegel L."/>
            <person name="Nascimento L."/>
            <person name="Zutavern T."/>
            <person name="O'Shaughnessy A."/>
            <person name="Dike S."/>
            <person name="Dedhia N."/>
            <person name="Preston R."/>
            <person name="Balija V."/>
            <person name="McCombie W.R."/>
            <person name="Chow T."/>
            <person name="Chen H."/>
            <person name="Chung M."/>
            <person name="Chen C."/>
            <person name="Shaw J."/>
            <person name="Wu H."/>
            <person name="Hsiao K."/>
            <person name="Chao Y."/>
            <person name="Chu M."/>
            <person name="Cheng C."/>
            <person name="Hour A."/>
            <person name="Lee P."/>
            <person name="Lin S."/>
            <person name="Lin Y."/>
            <person name="Liou J."/>
            <person name="Liu S."/>
            <person name="Hsing Y."/>
            <person name="Raghuvanshi S."/>
            <person name="Mohanty A."/>
            <person name="Bharti A.K."/>
            <person name="Gaur A."/>
            <person name="Gupta V."/>
            <person name="Kumar D."/>
            <person name="Ravi V."/>
            <person name="Vij S."/>
            <person name="Kapur A."/>
            <person name="Khurana P."/>
            <person name="Khurana P."/>
            <person name="Khurana J.P."/>
            <person name="Tyagi A.K."/>
            <person name="Gaikwad K."/>
            <person name="Singh A."/>
            <person name="Dalal V."/>
            <person name="Srivastava S."/>
            <person name="Dixit A."/>
            <person name="Pal A.K."/>
            <person name="Ghazi I.A."/>
            <person name="Yadav M."/>
            <person name="Pandit A."/>
            <person name="Bhargava A."/>
            <person name="Sureshbabu K."/>
            <person name="Batra K."/>
            <person name="Sharma T.R."/>
            <person name="Mohapatra T."/>
            <person name="Singh N.K."/>
            <person name="Messing J."/>
            <person name="Nelson A.B."/>
            <person name="Fuks G."/>
            <person name="Kavchok S."/>
            <person name="Keizer G."/>
            <person name="Linton E."/>
            <person name="Llaca V."/>
            <person name="Song R."/>
            <person name="Tanyolac B."/>
            <person name="Young S."/>
            <person name="Ho-Il K."/>
            <person name="Hahn J.H."/>
            <person name="Sangsakoo G."/>
            <person name="Vanavichit A."/>
            <person name="de Mattos Luiz.A.T."/>
            <person name="Zimmer P.D."/>
            <person name="Malone G."/>
            <person name="Dellagostin O."/>
            <person name="de Oliveira A.C."/>
            <person name="Bevan M."/>
            <person name="Bancroft I."/>
            <person name="Minx P."/>
            <person name="Cordum H."/>
            <person name="Wilson R."/>
            <person name="Cheng Z."/>
            <person name="Jin W."/>
            <person name="Jiang J."/>
            <person name="Leong S.A."/>
            <person name="Iwama H."/>
            <person name="Gojobori T."/>
            <person name="Itoh T."/>
            <person name="Niimura Y."/>
            <person name="Fujii Y."/>
            <person name="Habara T."/>
            <person name="Sakai H."/>
            <person name="Sato Y."/>
            <person name="Wilson G."/>
            <person name="Kumar K."/>
            <person name="McCouch S."/>
            <person name="Juretic N."/>
            <person name="Hoen D."/>
            <person name="Wright S."/>
            <person name="Bruskiewich R."/>
            <person name="Bureau T."/>
            <person name="Miyao A."/>
            <person name="Hirochika H."/>
            <person name="Nishikawa T."/>
            <person name="Kadowaki K."/>
            <person name="Sugiura M."/>
            <person name="Burr B."/>
            <person name="Sasaki T."/>
        </authorList>
    </citation>
    <scope>NUCLEOTIDE SEQUENCE [LARGE SCALE GENOMIC DNA]</scope>
    <source>
        <strain evidence="2">cv. Nipponbare</strain>
    </source>
</reference>
<protein>
    <submittedName>
        <fullName evidence="1">Os05g0375250 protein</fullName>
    </submittedName>
</protein>
<organism evidence="1 2">
    <name type="scientific">Oryza sativa subsp. japonica</name>
    <name type="common">Rice</name>
    <dbReference type="NCBI Taxonomy" id="39947"/>
    <lineage>
        <taxon>Eukaryota</taxon>
        <taxon>Viridiplantae</taxon>
        <taxon>Streptophyta</taxon>
        <taxon>Embryophyta</taxon>
        <taxon>Tracheophyta</taxon>
        <taxon>Spermatophyta</taxon>
        <taxon>Magnoliopsida</taxon>
        <taxon>Liliopsida</taxon>
        <taxon>Poales</taxon>
        <taxon>Poaceae</taxon>
        <taxon>BOP clade</taxon>
        <taxon>Oryzoideae</taxon>
        <taxon>Oryzeae</taxon>
        <taxon>Oryzinae</taxon>
        <taxon>Oryza</taxon>
        <taxon>Oryza sativa</taxon>
    </lineage>
</organism>
<keyword evidence="2" id="KW-1185">Reference proteome</keyword>
<reference evidence="1 2" key="2">
    <citation type="journal article" date="2013" name="Plant Cell Physiol.">
        <title>Rice Annotation Project Database (RAP-DB): an integrative and interactive database for rice genomics.</title>
        <authorList>
            <person name="Sakai H."/>
            <person name="Lee S.S."/>
            <person name="Tanaka T."/>
            <person name="Numa H."/>
            <person name="Kim J."/>
            <person name="Kawahara Y."/>
            <person name="Wakimoto H."/>
            <person name="Yang C.C."/>
            <person name="Iwamoto M."/>
            <person name="Abe T."/>
            <person name="Yamada Y."/>
            <person name="Muto A."/>
            <person name="Inokuchi H."/>
            <person name="Ikemura T."/>
            <person name="Matsumoto T."/>
            <person name="Sasaki T."/>
            <person name="Itoh T."/>
        </authorList>
    </citation>
    <scope>NUCLEOTIDE SEQUENCE [LARGE SCALE GENOMIC DNA]</scope>
    <source>
        <strain evidence="2">cv. Nipponbare</strain>
    </source>
</reference>
<gene>
    <name evidence="1" type="ordered locus">Os05g0375250</name>
    <name evidence="1" type="ORF">OSNPB_050375250</name>
</gene>
<reference evidence="1 2" key="3">
    <citation type="journal article" date="2013" name="Rice">
        <title>Improvement of the Oryza sativa Nipponbare reference genome using next generation sequence and optical map data.</title>
        <authorList>
            <person name="Kawahara Y."/>
            <person name="de la Bastide M."/>
            <person name="Hamilton J.P."/>
            <person name="Kanamori H."/>
            <person name="McCombie W.R."/>
            <person name="Ouyang S."/>
            <person name="Schwartz D.C."/>
            <person name="Tanaka T."/>
            <person name="Wu J."/>
            <person name="Zhou S."/>
            <person name="Childs K.L."/>
            <person name="Davidson R.M."/>
            <person name="Lin H."/>
            <person name="Quesada-Ocampo L."/>
            <person name="Vaillancourt B."/>
            <person name="Sakai H."/>
            <person name="Lee S.S."/>
            <person name="Kim J."/>
            <person name="Numa H."/>
            <person name="Itoh T."/>
            <person name="Buell C.R."/>
            <person name="Matsumoto T."/>
        </authorList>
    </citation>
    <scope>NUCLEOTIDE SEQUENCE [LARGE SCALE GENOMIC DNA]</scope>
    <source>
        <strain evidence="2">cv. Nipponbare</strain>
    </source>
</reference>
<dbReference type="PaxDb" id="39947-A0A0P0WLN1"/>
<accession>A0A0P0WLN1</accession>
<evidence type="ECO:0000313" key="1">
    <source>
        <dbReference type="EMBL" id="BAS93722.1"/>
    </source>
</evidence>
<dbReference type="InParanoid" id="A0A0P0WLN1"/>
<dbReference type="EMBL" id="AP014961">
    <property type="protein sequence ID" value="BAS93722.1"/>
    <property type="molecule type" value="Genomic_DNA"/>
</dbReference>
<sequence length="136" mass="14197">MSASLSLYLFPLFSHPLPSPPRARCSLPPLRVFGLGLRGGHLAGAKGRRCNPCPCAPSPMLFDLMVLHGRASGWRASPAAAPSSTVVPPTYSCSSIINGTLPPSPEPCAGAATVRSTRSHVEGLVVEGPIINLFLQ</sequence>
<dbReference type="AlphaFoldDB" id="A0A0P0WLN1"/>